<reference evidence="7" key="1">
    <citation type="submission" date="2022-11" db="UniProtKB">
        <authorList>
            <consortium name="WormBaseParasite"/>
        </authorList>
    </citation>
    <scope>IDENTIFICATION</scope>
</reference>
<feature type="transmembrane region" description="Helical" evidence="2">
    <location>
        <begin position="480"/>
        <end position="500"/>
    </location>
</feature>
<dbReference type="Gene3D" id="2.60.40.3770">
    <property type="match status" value="1"/>
</dbReference>
<dbReference type="InterPro" id="IPR043603">
    <property type="entry name" value="Phlebo_G2_C"/>
</dbReference>
<keyword evidence="2" id="KW-1133">Transmembrane helix</keyword>
<evidence type="ECO:0000259" key="5">
    <source>
        <dbReference type="Pfam" id="PF19019"/>
    </source>
</evidence>
<evidence type="ECO:0000256" key="1">
    <source>
        <dbReference type="SAM" id="MobiDB-lite"/>
    </source>
</evidence>
<dbReference type="InterPro" id="IPR009878">
    <property type="entry name" value="Phlebovirus_G2_fusion"/>
</dbReference>
<evidence type="ECO:0000256" key="3">
    <source>
        <dbReference type="SAM" id="SignalP"/>
    </source>
</evidence>
<dbReference type="Pfam" id="PF07245">
    <property type="entry name" value="Phlebovirus_G2"/>
    <property type="match status" value="1"/>
</dbReference>
<feature type="domain" description="Phlebovirus glycoprotein G2 fusion" evidence="4">
    <location>
        <begin position="18"/>
        <end position="334"/>
    </location>
</feature>
<feature type="domain" description="Phlebovirus glycoprotein G2 C-terminal" evidence="5">
    <location>
        <begin position="350"/>
        <end position="470"/>
    </location>
</feature>
<keyword evidence="2" id="KW-0812">Transmembrane</keyword>
<dbReference type="Gene3D" id="2.60.98.50">
    <property type="match status" value="1"/>
</dbReference>
<accession>A0A914H559</accession>
<feature type="chain" id="PRO_5037249978" evidence="3">
    <location>
        <begin position="17"/>
        <end position="663"/>
    </location>
</feature>
<evidence type="ECO:0000313" key="7">
    <source>
        <dbReference type="WBParaSite" id="Gr19_v10_g1409.t1"/>
    </source>
</evidence>
<dbReference type="Pfam" id="PF19019">
    <property type="entry name" value="Phlebo_G2_C"/>
    <property type="match status" value="1"/>
</dbReference>
<organism evidence="6 7">
    <name type="scientific">Globodera rostochiensis</name>
    <name type="common">Golden nematode worm</name>
    <name type="synonym">Heterodera rostochiensis</name>
    <dbReference type="NCBI Taxonomy" id="31243"/>
    <lineage>
        <taxon>Eukaryota</taxon>
        <taxon>Metazoa</taxon>
        <taxon>Ecdysozoa</taxon>
        <taxon>Nematoda</taxon>
        <taxon>Chromadorea</taxon>
        <taxon>Rhabditida</taxon>
        <taxon>Tylenchina</taxon>
        <taxon>Tylenchomorpha</taxon>
        <taxon>Tylenchoidea</taxon>
        <taxon>Heteroderidae</taxon>
        <taxon>Heteroderinae</taxon>
        <taxon>Globodera</taxon>
    </lineage>
</organism>
<name>A0A914H559_GLORO</name>
<dbReference type="AlphaFoldDB" id="A0A914H559"/>
<evidence type="ECO:0000259" key="4">
    <source>
        <dbReference type="Pfam" id="PF07245"/>
    </source>
</evidence>
<dbReference type="Proteomes" id="UP000887572">
    <property type="component" value="Unplaced"/>
</dbReference>
<sequence length="663" mass="74053">MINLVIVMALLPRAEASQTISVMTSSETCRRGPTGIHCTVSKATTLTLLPAGQSTTLMVRDEHGVVLGTLNLVLNALTMECVTKSEGWYRSYAVESKSNFRCPRAANSSCFGNTCGVVRPEDKLWELKDVNDWPGHAHCLDSLGSWAKGCALWPSNGCLFYRTYARPTGQAIFEKIGCPTWKLKIATKMKLEMNSDSESNQETEAILYPGMHFHWHNITLTPLAISLPPAPILSSKFITSEDAVALVEQLGDDLHCPDEASARDFNCTLAPTACSGCSADHETGVVGCSCRDLNLEERIEDPQQRLPLTIGQFHLRNEESRIWADTGYSPVQLHVEMKDVEMILQLRDSKCWIEALNISGCYRCQTGAQLWYQCRTDWGRALAKVECSDGTIFAASCSTNQSAQREVLNFDQSLISTLCSVDCPAGITDFVLEGELYYVPIKHRSNFRHRQSERLDSGEGNWFDLNFDPWALSRLFFNPWSLLVFAVVLVVGIVALALFLRFNPPFALFRMVAGALAAQDANAVPGKLLLAICLLLAASAVAPGEDLADIGSSTVILNYSPAEFWRDRPQFGTVIKFGNPFSQTRADDQRPLTTEKRRIVSRRDDRPSTSDDERERTDGHPANQRRDDRRTNKTGRDERRKDEGKRDDRRLRRSKPEENAETK</sequence>
<protein>
    <submittedName>
        <fullName evidence="7">Phlebovirus glycoprotein G2 fusion domain-containing protein</fullName>
    </submittedName>
</protein>
<feature type="compositionally biased region" description="Basic and acidic residues" evidence="1">
    <location>
        <begin position="585"/>
        <end position="663"/>
    </location>
</feature>
<feature type="region of interest" description="Disordered" evidence="1">
    <location>
        <begin position="578"/>
        <end position="663"/>
    </location>
</feature>
<evidence type="ECO:0000313" key="6">
    <source>
        <dbReference type="Proteomes" id="UP000887572"/>
    </source>
</evidence>
<proteinExistence type="predicted"/>
<keyword evidence="3" id="KW-0732">Signal</keyword>
<keyword evidence="6" id="KW-1185">Reference proteome</keyword>
<evidence type="ECO:0000256" key="2">
    <source>
        <dbReference type="SAM" id="Phobius"/>
    </source>
</evidence>
<dbReference type="WBParaSite" id="Gr19_v10_g1409.t1">
    <property type="protein sequence ID" value="Gr19_v10_g1409.t1"/>
    <property type="gene ID" value="Gr19_v10_g1409"/>
</dbReference>
<keyword evidence="2" id="KW-0472">Membrane</keyword>
<feature type="signal peptide" evidence="3">
    <location>
        <begin position="1"/>
        <end position="16"/>
    </location>
</feature>